<organism evidence="2 3">
    <name type="scientific">Fulvivirga sediminis</name>
    <dbReference type="NCBI Taxonomy" id="2803949"/>
    <lineage>
        <taxon>Bacteria</taxon>
        <taxon>Pseudomonadati</taxon>
        <taxon>Bacteroidota</taxon>
        <taxon>Cytophagia</taxon>
        <taxon>Cytophagales</taxon>
        <taxon>Fulvivirgaceae</taxon>
        <taxon>Fulvivirga</taxon>
    </lineage>
</organism>
<dbReference type="InterPro" id="IPR010272">
    <property type="entry name" value="T6SS_TssF"/>
</dbReference>
<evidence type="ECO:0000256" key="1">
    <source>
        <dbReference type="SAM" id="Coils"/>
    </source>
</evidence>
<accession>A0A937JZK8</accession>
<dbReference type="EMBL" id="JAESIY010000005">
    <property type="protein sequence ID" value="MBL3656754.1"/>
    <property type="molecule type" value="Genomic_DNA"/>
</dbReference>
<dbReference type="RefSeq" id="WP_202244535.1">
    <property type="nucleotide sequence ID" value="NZ_JAESIY010000005.1"/>
</dbReference>
<gene>
    <name evidence="2" type="ORF">JL102_11475</name>
</gene>
<protein>
    <submittedName>
        <fullName evidence="2">Type VI secretion system baseplate subunit TssF</fullName>
    </submittedName>
</protein>
<reference evidence="2" key="1">
    <citation type="submission" date="2021-01" db="EMBL/GenBank/DDBJ databases">
        <title>Fulvivirga kasyanovii gen. nov., sp nov., a novel member of the phylum Bacteroidetes isolated from seawater in a mussel farm.</title>
        <authorList>
            <person name="Zhao L.-H."/>
            <person name="Wang Z.-J."/>
        </authorList>
    </citation>
    <scope>NUCLEOTIDE SEQUENCE</scope>
    <source>
        <strain evidence="2">2943</strain>
    </source>
</reference>
<comment type="caution">
    <text evidence="2">The sequence shown here is derived from an EMBL/GenBank/DDBJ whole genome shotgun (WGS) entry which is preliminary data.</text>
</comment>
<dbReference type="AlphaFoldDB" id="A0A937JZK8"/>
<evidence type="ECO:0000313" key="2">
    <source>
        <dbReference type="EMBL" id="MBL3656754.1"/>
    </source>
</evidence>
<name>A0A937JZK8_9BACT</name>
<proteinExistence type="predicted"/>
<sequence length="602" mass="68436">MNKTSEIKNRMIKRAASLWGVQPNEIETSFDPLVTLLIDACATEVAKISSEVNNSQSRITEQLVQLMTPETLYGVRPAHGIAHVMPVASDSDIKPENLFYYNKKIGGDEANLKNIFFSPVQEFKLVNAAITHMLCDHDMYQVEMKTLTSVSEEVSAESTPSPSTIYLGIQPGNDNVDLINTSLFFEIMDVQDRELFYHHLRQAEFFYQEERINISVGYKDNELEEMKDLEALFSATPDKTRNIESDVKKIYAKHFVTINSSVMLDKGAKVPDEVMSAGGAELEEVCWIKVVFPSVISNTVLKNVFCSFNAFPVINRNQQLVSYQLKDFIDIVPVSTLDMFLDVKSVTNTSGQQYYHKENTEGQEEKGTYELRRDNLGKLDSRKAREYLLHMVDLLKDESAAFSLYGNDFLQTIVKKLNQNIASLEKKLIDINEYVAETNYLTIKPYKPKDTLLVEYWVTNGEEANHIKTGSALQTYKGSELRQKGVFLTSTFQGKNALNTEERLQAYRRALLTRNRIVTKEDVKALCFELCGNKVEQVEIKKVFKNSVGNNKGLIPTMEISLTASQNEEVSDYEWDAIKSNLLNILEKQSLSVFPYFVTVLK</sequence>
<dbReference type="Proteomes" id="UP000659388">
    <property type="component" value="Unassembled WGS sequence"/>
</dbReference>
<keyword evidence="3" id="KW-1185">Reference proteome</keyword>
<keyword evidence="1" id="KW-0175">Coiled coil</keyword>
<evidence type="ECO:0000313" key="3">
    <source>
        <dbReference type="Proteomes" id="UP000659388"/>
    </source>
</evidence>
<dbReference type="Pfam" id="PF05947">
    <property type="entry name" value="T6SS_TssF"/>
    <property type="match status" value="1"/>
</dbReference>
<feature type="coiled-coil region" evidence="1">
    <location>
        <begin position="407"/>
        <end position="434"/>
    </location>
</feature>